<reference evidence="10 11" key="1">
    <citation type="journal article" date="2017" name="Mol. Plant">
        <title>The Genome of Medicinal Plant Macleaya cordata Provides New Insights into Benzylisoquinoline Alkaloids Metabolism.</title>
        <authorList>
            <person name="Liu X."/>
            <person name="Liu Y."/>
            <person name="Huang P."/>
            <person name="Ma Y."/>
            <person name="Qing Z."/>
            <person name="Tang Q."/>
            <person name="Cao H."/>
            <person name="Cheng P."/>
            <person name="Zheng Y."/>
            <person name="Yuan Z."/>
            <person name="Zhou Y."/>
            <person name="Liu J."/>
            <person name="Tang Z."/>
            <person name="Zhuo Y."/>
            <person name="Zhang Y."/>
            <person name="Yu L."/>
            <person name="Huang J."/>
            <person name="Yang P."/>
            <person name="Peng Q."/>
            <person name="Zhang J."/>
            <person name="Jiang W."/>
            <person name="Zhang Z."/>
            <person name="Lin K."/>
            <person name="Ro D.K."/>
            <person name="Chen X."/>
            <person name="Xiong X."/>
            <person name="Shang Y."/>
            <person name="Huang S."/>
            <person name="Zeng J."/>
        </authorList>
    </citation>
    <scope>NUCLEOTIDE SEQUENCE [LARGE SCALE GENOMIC DNA]</scope>
    <source>
        <strain evidence="11">cv. BLH2017</strain>
        <tissue evidence="10">Root</tissue>
    </source>
</reference>
<dbReference type="GO" id="GO:0016413">
    <property type="term" value="F:O-acetyltransferase activity"/>
    <property type="evidence" value="ECO:0007669"/>
    <property type="project" value="InterPro"/>
</dbReference>
<dbReference type="InParanoid" id="A0A200Q6B1"/>
<comment type="subcellular location">
    <subcellularLocation>
        <location evidence="1">Membrane</location>
        <topology evidence="1">Single-pass membrane protein</topology>
    </subcellularLocation>
</comment>
<keyword evidence="3 7" id="KW-0812">Transmembrane</keyword>
<dbReference type="Pfam" id="PF13839">
    <property type="entry name" value="PC-Esterase"/>
    <property type="match status" value="1"/>
</dbReference>
<feature type="domain" description="Trichome birefringence-like N-terminal" evidence="9">
    <location>
        <begin position="55"/>
        <end position="107"/>
    </location>
</feature>
<evidence type="ECO:0000256" key="3">
    <source>
        <dbReference type="ARBA" id="ARBA00022692"/>
    </source>
</evidence>
<dbReference type="OMA" id="HWWTHSE"/>
<evidence type="ECO:0000256" key="2">
    <source>
        <dbReference type="ARBA" id="ARBA00007727"/>
    </source>
</evidence>
<dbReference type="GO" id="GO:0005794">
    <property type="term" value="C:Golgi apparatus"/>
    <property type="evidence" value="ECO:0007669"/>
    <property type="project" value="TreeGrafter"/>
</dbReference>
<evidence type="ECO:0000256" key="4">
    <source>
        <dbReference type="ARBA" id="ARBA00022968"/>
    </source>
</evidence>
<dbReference type="InterPro" id="IPR029962">
    <property type="entry name" value="TBL"/>
</dbReference>
<proteinExistence type="inferred from homology"/>
<protein>
    <submittedName>
        <fullName evidence="10">PMR5 N-terminal domain</fullName>
    </submittedName>
</protein>
<dbReference type="InterPro" id="IPR026057">
    <property type="entry name" value="TBL_C"/>
</dbReference>
<keyword evidence="11" id="KW-1185">Reference proteome</keyword>
<evidence type="ECO:0000313" key="11">
    <source>
        <dbReference type="Proteomes" id="UP000195402"/>
    </source>
</evidence>
<accession>A0A200Q6B1</accession>
<feature type="domain" description="Trichome birefringence-like C-terminal" evidence="8">
    <location>
        <begin position="108"/>
        <end position="393"/>
    </location>
</feature>
<dbReference type="AlphaFoldDB" id="A0A200Q6B1"/>
<evidence type="ECO:0000313" key="10">
    <source>
        <dbReference type="EMBL" id="OVA06001.1"/>
    </source>
</evidence>
<comment type="similarity">
    <text evidence="2">Belongs to the PC-esterase family. TBL subfamily.</text>
</comment>
<dbReference type="Pfam" id="PF14416">
    <property type="entry name" value="PMR5N"/>
    <property type="match status" value="1"/>
</dbReference>
<keyword evidence="4" id="KW-0735">Signal-anchor</keyword>
<evidence type="ECO:0000256" key="7">
    <source>
        <dbReference type="SAM" id="Phobius"/>
    </source>
</evidence>
<evidence type="ECO:0000256" key="1">
    <source>
        <dbReference type="ARBA" id="ARBA00004167"/>
    </source>
</evidence>
<evidence type="ECO:0000259" key="9">
    <source>
        <dbReference type="Pfam" id="PF14416"/>
    </source>
</evidence>
<dbReference type="FunCoup" id="A0A200Q6B1">
    <property type="interactions" value="32"/>
</dbReference>
<evidence type="ECO:0000256" key="6">
    <source>
        <dbReference type="ARBA" id="ARBA00023136"/>
    </source>
</evidence>
<dbReference type="OrthoDB" id="1932925at2759"/>
<evidence type="ECO:0000259" key="8">
    <source>
        <dbReference type="Pfam" id="PF13839"/>
    </source>
</evidence>
<evidence type="ECO:0000256" key="5">
    <source>
        <dbReference type="ARBA" id="ARBA00022989"/>
    </source>
</evidence>
<organism evidence="10 11">
    <name type="scientific">Macleaya cordata</name>
    <name type="common">Five-seeded plume-poppy</name>
    <name type="synonym">Bocconia cordata</name>
    <dbReference type="NCBI Taxonomy" id="56857"/>
    <lineage>
        <taxon>Eukaryota</taxon>
        <taxon>Viridiplantae</taxon>
        <taxon>Streptophyta</taxon>
        <taxon>Embryophyta</taxon>
        <taxon>Tracheophyta</taxon>
        <taxon>Spermatophyta</taxon>
        <taxon>Magnoliopsida</taxon>
        <taxon>Ranunculales</taxon>
        <taxon>Papaveraceae</taxon>
        <taxon>Papaveroideae</taxon>
        <taxon>Macleaya</taxon>
    </lineage>
</organism>
<gene>
    <name evidence="10" type="ORF">BVC80_1707g106</name>
</gene>
<sequence length="402" mass="47604">MGEFGSVLNSFFFLIIFSLFLTIFCIKAEQQPIEEKDDDDDDINIVQNRRFSRNKSCDLSTGKWVYDRSYPLYDSTCPYLSTSVSCQRNGRPDSDYEKWRWKPFGCSIPRFHALDFLGRMRRKRIMLVGDSIVRNQWESLVCLIESVIPPDRKTVTYNGPTMAFHVSDFETSIEFSWAPFLVEVELERTQKKRILHLDSIEKNAKFWRGVDVLVFDSAHWWTHVGEWNSWEFYMEGKGLFTNLNPMVAYEMGLITWAKWIDLNLDPQRTRVIFRSVSPRHNRQNGWKCYNQRVPLKHYFSHHQPAAPHQIPDEQLLVLQRVLKRISFPVYLQDITRMSALRLDGHPSVYAWANKNHHQQDHRIQHPKDHYYTSDCSHWCLPGVPDIWNEMLNAILELNIQTK</sequence>
<dbReference type="PANTHER" id="PTHR32285:SF155">
    <property type="entry name" value="PROTEIN TRICHOME BIREFRINGENCE-LIKE 36"/>
    <property type="match status" value="1"/>
</dbReference>
<dbReference type="Proteomes" id="UP000195402">
    <property type="component" value="Unassembled WGS sequence"/>
</dbReference>
<keyword evidence="5 7" id="KW-1133">Transmembrane helix</keyword>
<dbReference type="PANTHER" id="PTHR32285">
    <property type="entry name" value="PROTEIN TRICHOME BIREFRINGENCE-LIKE 9-RELATED"/>
    <property type="match status" value="1"/>
</dbReference>
<dbReference type="GO" id="GO:0016020">
    <property type="term" value="C:membrane"/>
    <property type="evidence" value="ECO:0007669"/>
    <property type="project" value="UniProtKB-SubCell"/>
</dbReference>
<comment type="caution">
    <text evidence="10">The sequence shown here is derived from an EMBL/GenBank/DDBJ whole genome shotgun (WGS) entry which is preliminary data.</text>
</comment>
<dbReference type="InterPro" id="IPR025846">
    <property type="entry name" value="TBL_N"/>
</dbReference>
<dbReference type="STRING" id="56857.A0A200Q6B1"/>
<name>A0A200Q6B1_MACCD</name>
<keyword evidence="6 7" id="KW-0472">Membrane</keyword>
<feature type="transmembrane region" description="Helical" evidence="7">
    <location>
        <begin position="6"/>
        <end position="26"/>
    </location>
</feature>
<dbReference type="EMBL" id="MVGT01002978">
    <property type="protein sequence ID" value="OVA06001.1"/>
    <property type="molecule type" value="Genomic_DNA"/>
</dbReference>